<reference evidence="2 3" key="1">
    <citation type="journal article" date="2013" name="Genome Announc.">
        <title>Draft Genome Sequence of Bhargavaea cecembensis Strain DSE10T, Isolated from a Deep-Sea Sediment Sample Collected at a Depth of 5,904 m from the Chagos-Laccadive Ridge System in the Indian Ocean.</title>
        <authorList>
            <person name="Shivaji S."/>
            <person name="Ara S."/>
            <person name="Begum Z."/>
            <person name="Ruth M."/>
            <person name="Singh A."/>
            <person name="Kumar Pinnaka A."/>
        </authorList>
    </citation>
    <scope>NUCLEOTIDE SEQUENCE [LARGE SCALE GENOMIC DNA]</scope>
    <source>
        <strain evidence="2 3">DSE10</strain>
    </source>
</reference>
<proteinExistence type="predicted"/>
<dbReference type="OrthoDB" id="2966427at2"/>
<dbReference type="RefSeq" id="WP_008298198.1">
    <property type="nucleotide sequence ID" value="NZ_AOFT01000005.1"/>
</dbReference>
<feature type="transmembrane region" description="Helical" evidence="1">
    <location>
        <begin position="50"/>
        <end position="72"/>
    </location>
</feature>
<dbReference type="EMBL" id="AOFT01000005">
    <property type="protein sequence ID" value="EMR06666.1"/>
    <property type="molecule type" value="Genomic_DNA"/>
</dbReference>
<keyword evidence="3" id="KW-1185">Reference proteome</keyword>
<gene>
    <name evidence="2" type="ORF">C772_01194</name>
</gene>
<dbReference type="AlphaFoldDB" id="M7NHK5"/>
<sequence length="140" mass="15943">MFKQLPFWTAGAVALMLAAGLKFLHYFKFIKWNPTGWAERYGIFADGPWVAKWLILFVALYVIALVSYYLFALSWKWKVSITAAVAGLVIAGLIEWLIVRPGGYEEFRKGLSVPFMAMILVATRFVMETAVFHKKQQADT</sequence>
<feature type="transmembrane region" description="Helical" evidence="1">
    <location>
        <begin position="79"/>
        <end position="99"/>
    </location>
</feature>
<evidence type="ECO:0000256" key="1">
    <source>
        <dbReference type="SAM" id="Phobius"/>
    </source>
</evidence>
<comment type="caution">
    <text evidence="2">The sequence shown here is derived from an EMBL/GenBank/DDBJ whole genome shotgun (WGS) entry which is preliminary data.</text>
</comment>
<dbReference type="eggNOG" id="ENOG50332UA">
    <property type="taxonomic scope" value="Bacteria"/>
</dbReference>
<keyword evidence="1" id="KW-1133">Transmembrane helix</keyword>
<name>M7NHK5_9BACL</name>
<organism evidence="2 3">
    <name type="scientific">Bhargavaea cecembensis DSE10</name>
    <dbReference type="NCBI Taxonomy" id="1235279"/>
    <lineage>
        <taxon>Bacteria</taxon>
        <taxon>Bacillati</taxon>
        <taxon>Bacillota</taxon>
        <taxon>Bacilli</taxon>
        <taxon>Bacillales</taxon>
        <taxon>Caryophanaceae</taxon>
        <taxon>Bhargavaea</taxon>
    </lineage>
</organism>
<dbReference type="Proteomes" id="UP000011919">
    <property type="component" value="Unassembled WGS sequence"/>
</dbReference>
<dbReference type="STRING" id="1235279.C772_01194"/>
<protein>
    <submittedName>
        <fullName evidence="2">Uncharacterized protein</fullName>
    </submittedName>
</protein>
<evidence type="ECO:0000313" key="2">
    <source>
        <dbReference type="EMBL" id="EMR06666.1"/>
    </source>
</evidence>
<keyword evidence="1" id="KW-0472">Membrane</keyword>
<evidence type="ECO:0000313" key="3">
    <source>
        <dbReference type="Proteomes" id="UP000011919"/>
    </source>
</evidence>
<feature type="transmembrane region" description="Helical" evidence="1">
    <location>
        <begin position="7"/>
        <end position="30"/>
    </location>
</feature>
<feature type="transmembrane region" description="Helical" evidence="1">
    <location>
        <begin position="111"/>
        <end position="127"/>
    </location>
</feature>
<keyword evidence="1" id="KW-0812">Transmembrane</keyword>
<accession>M7NHK5</accession>